<feature type="domain" description="ELP1 N-terminal second beta-propeller" evidence="9">
    <location>
        <begin position="406"/>
        <end position="693"/>
    </location>
</feature>
<accession>A0A0H5C625</accession>
<dbReference type="Pfam" id="PF04762">
    <property type="entry name" value="Beta-prop_ELP1_1st"/>
    <property type="match status" value="1"/>
</dbReference>
<dbReference type="Pfam" id="PF23797">
    <property type="entry name" value="Beta-prop_ELP1_2nd"/>
    <property type="match status" value="1"/>
</dbReference>
<reference evidence="14" key="1">
    <citation type="journal article" date="2015" name="J. Biotechnol.">
        <title>The structure of the Cyberlindnera jadinii genome and its relation to Candida utilis analyzed by the occurrence of single nucleotide polymorphisms.</title>
        <authorList>
            <person name="Rupp O."/>
            <person name="Brinkrolf K."/>
            <person name="Buerth C."/>
            <person name="Kunigo M."/>
            <person name="Schneider J."/>
            <person name="Jaenicke S."/>
            <person name="Goesmann A."/>
            <person name="Puehler A."/>
            <person name="Jaeger K.-E."/>
            <person name="Ernst J.F."/>
        </authorList>
    </citation>
    <scope>NUCLEOTIDE SEQUENCE [LARGE SCALE GENOMIC DNA]</scope>
    <source>
        <strain evidence="14">ATCC 18201 / CBS 1600 / BCRC 20928 / JCM 3617 / NBRC 0987 / NRRL Y-1542</strain>
    </source>
</reference>
<dbReference type="PANTHER" id="PTHR12747:SF0">
    <property type="entry name" value="ELONGATOR COMPLEX PROTEIN 1"/>
    <property type="match status" value="1"/>
</dbReference>
<sequence>MRNLICINRGIVSTESKTAPDLPLGTAGFDPINNDSITVVLGPGEFNVYEVQQLSKQGDVVTLTSFPHDSKIISFAHFSDVNTLVFVMANGDLITSVYSSDNEHEPVVERVGQIYCDIRDARWSPDEETLVLSTVENTVIVFNRDFECLTDVQLKPEDAQLSNHVDVGWGSKETQFRGAGAREQERNLIKNLDLERDMNKRDPTMPLYVDKGTLSPFDTRGSTISWRKDCEYFAVSTIDVINEVERRMVRVFTKEGVLENVSEPVDFQENQLAWGNLIASIQRKNYGNEEDSLDLIFFERNGLRHGEFDTRLPLDAPVDSIAWNSNNEVLAILSNNKVQIWTTKNYHWYLKQEVSSQTNIKSIHWHPENPLTLLMAKDNGFEILNFAYKTTTGPCIMPLDIGMNLVVDGATVNITPLSLANVPPPMAYRELEVDEAVIDVAVSRSNENYAVLTSTEVVIATSDIDALRLGDQPEIVSSLKKKEFFNDADTFRQINFINDDTVAVLSDDEIGVSKITLIDVSTTEPFVKDIIDTHSKVILTKPVSNWDMLSYVAIDGSVYVLNMSLDNLEDAEYTPTLVSKFPQLCSDYEVTTIHTSEVEDEYEGYSEWREEKPSSNVVAFGLTSSGKLFANNVQLTSSATSFKLTESHLIITTAQHTLRFVHLNTLVFKPLVESTDVVHDERIRSIERGSLLVNVIPSKSAVVLQAPRGNLETVNPRIMILSGVRADIKAKAYRSAFTTCRTHRIDLDILHDYDPELFFSNVELFIKQVERIDYLDLFVSCLHEEDVTKTKYVETNSDDELDERVKHQQQQGQQQQGKISNKSNWIDPSDSKINKICEAIIEVLLKPDYKDKYLQTIITAYACEKPANLEAALNLIHSIDNVEKAEKCVVHLCFLQDVNLLYKVALGIYDIKLALAIAQQSQMDPKEYLPFLQNLFDQTELRRRFLIDTYLKKYEKAIGHLAEIHKDEDLTEEFKDYVVEHELYKTGLSIFKYETDKQNVILSLYAKNLSSKQEYVEAGLTYELLGDLADALECYINGQKWKEALTITENPEYKDQLEETADRLITALKDSHRYSDAARVQERLGNIEEAVSLYCKEYFYEDAILLSTVNSKTELIEGVVDPGLGDGFGTIAELLADCKGQLQSQLRRLRELREKKEQDPYAFYGQVEESDVADNVSIAPSETSTKDSFFTRYTGKTSGTAKTGASRRTVKNKRREERKRARGKKGTIYEEEYLVKSVGRMIERLDQTKPEAVRLIEGLLRRSKREQAYQIQKNFVDLLNELKENIVEIYNISEKDRERIDENGEVYYVPEIPVPTITDFPKKHVLDY</sequence>
<dbReference type="Pfam" id="PF23925">
    <property type="entry name" value="A-sol_ELP1"/>
    <property type="match status" value="1"/>
</dbReference>
<evidence type="ECO:0000256" key="4">
    <source>
        <dbReference type="ARBA" id="ARBA00022694"/>
    </source>
</evidence>
<feature type="domain" description="ELP1 three-helical bundle" evidence="12">
    <location>
        <begin position="1115"/>
        <end position="1289"/>
    </location>
</feature>
<dbReference type="GO" id="GO:0005829">
    <property type="term" value="C:cytosol"/>
    <property type="evidence" value="ECO:0007669"/>
    <property type="project" value="TreeGrafter"/>
</dbReference>
<evidence type="ECO:0000313" key="13">
    <source>
        <dbReference type="EMBL" id="CEP23438.1"/>
    </source>
</evidence>
<evidence type="ECO:0000256" key="3">
    <source>
        <dbReference type="ARBA" id="ARBA00022490"/>
    </source>
</evidence>
<feature type="compositionally biased region" description="Low complexity" evidence="7">
    <location>
        <begin position="808"/>
        <end position="817"/>
    </location>
</feature>
<dbReference type="InterPro" id="IPR015943">
    <property type="entry name" value="WD40/YVTN_repeat-like_dom_sf"/>
</dbReference>
<feature type="region of interest" description="Disordered" evidence="7">
    <location>
        <begin position="1194"/>
        <end position="1223"/>
    </location>
</feature>
<protein>
    <recommendedName>
        <fullName evidence="5 6">Elongator complex protein 1</fullName>
    </recommendedName>
</protein>
<evidence type="ECO:0000256" key="5">
    <source>
        <dbReference type="ARBA" id="ARBA00029535"/>
    </source>
</evidence>
<evidence type="ECO:0000259" key="11">
    <source>
        <dbReference type="Pfam" id="PF23925"/>
    </source>
</evidence>
<dbReference type="SUPFAM" id="SSF50978">
    <property type="entry name" value="WD40 repeat-like"/>
    <property type="match status" value="1"/>
</dbReference>
<evidence type="ECO:0000256" key="2">
    <source>
        <dbReference type="ARBA" id="ARBA00006086"/>
    </source>
</evidence>
<feature type="compositionally biased region" description="Low complexity" evidence="7">
    <location>
        <begin position="1194"/>
        <end position="1207"/>
    </location>
</feature>
<dbReference type="InterPro" id="IPR056164">
    <property type="entry name" value="Beta-prop_ELP1_1st"/>
</dbReference>
<feature type="domain" description="ELP1 first N-terminal beta-propeller" evidence="8">
    <location>
        <begin position="1"/>
        <end position="368"/>
    </location>
</feature>
<proteinExistence type="inferred from homology"/>
<dbReference type="GO" id="GO:0000049">
    <property type="term" value="F:tRNA binding"/>
    <property type="evidence" value="ECO:0007669"/>
    <property type="project" value="TreeGrafter"/>
</dbReference>
<keyword evidence="3 6" id="KW-0963">Cytoplasm</keyword>
<dbReference type="InterPro" id="IPR036322">
    <property type="entry name" value="WD40_repeat_dom_sf"/>
</dbReference>
<dbReference type="Gene3D" id="2.130.10.10">
    <property type="entry name" value="YVTN repeat-like/Quinoprotein amine dehydrogenase"/>
    <property type="match status" value="1"/>
</dbReference>
<dbReference type="InterPro" id="IPR056165">
    <property type="entry name" value="Beta-prop_ELP1_2nd"/>
</dbReference>
<evidence type="ECO:0000256" key="1">
    <source>
        <dbReference type="ARBA" id="ARBA00005043"/>
    </source>
</evidence>
<dbReference type="PIRSF" id="PIRSF017233">
    <property type="entry name" value="IKAP"/>
    <property type="match status" value="1"/>
</dbReference>
<evidence type="ECO:0000256" key="6">
    <source>
        <dbReference type="PIRNR" id="PIRNR017233"/>
    </source>
</evidence>
<evidence type="ECO:0000259" key="9">
    <source>
        <dbReference type="Pfam" id="PF23797"/>
    </source>
</evidence>
<feature type="region of interest" description="Disordered" evidence="7">
    <location>
        <begin position="799"/>
        <end position="826"/>
    </location>
</feature>
<dbReference type="Pfam" id="PF23936">
    <property type="entry name" value="HB_ELP1"/>
    <property type="match status" value="1"/>
</dbReference>
<feature type="domain" description="ELP1 TPR" evidence="10">
    <location>
        <begin position="943"/>
        <end position="1098"/>
    </location>
</feature>
<keyword evidence="4" id="KW-0819">tRNA processing</keyword>
<dbReference type="InterPro" id="IPR056167">
    <property type="entry name" value="A-sol_ELP1"/>
</dbReference>
<dbReference type="UniPathway" id="UPA00988"/>
<dbReference type="PANTHER" id="PTHR12747">
    <property type="entry name" value="ELONGATOR COMPLEX PROTEIN 1"/>
    <property type="match status" value="1"/>
</dbReference>
<comment type="pathway">
    <text evidence="1">tRNA modification; 5-methoxycarbonylmethyl-2-thiouridine-tRNA biosynthesis.</text>
</comment>
<organism evidence="13 14">
    <name type="scientific">Cyberlindnera jadinii (strain ATCC 18201 / CBS 1600 / BCRC 20928 / JCM 3617 / NBRC 0987 / NRRL Y-1542)</name>
    <name type="common">Torula yeast</name>
    <name type="synonym">Candida utilis</name>
    <dbReference type="NCBI Taxonomy" id="983966"/>
    <lineage>
        <taxon>Eukaryota</taxon>
        <taxon>Fungi</taxon>
        <taxon>Dikarya</taxon>
        <taxon>Ascomycota</taxon>
        <taxon>Saccharomycotina</taxon>
        <taxon>Saccharomycetes</taxon>
        <taxon>Phaffomycetales</taxon>
        <taxon>Phaffomycetaceae</taxon>
        <taxon>Cyberlindnera</taxon>
    </lineage>
</organism>
<dbReference type="GO" id="GO:0033588">
    <property type="term" value="C:elongator holoenzyme complex"/>
    <property type="evidence" value="ECO:0007669"/>
    <property type="project" value="InterPro"/>
</dbReference>
<evidence type="ECO:0000313" key="14">
    <source>
        <dbReference type="Proteomes" id="UP000038830"/>
    </source>
</evidence>
<dbReference type="Proteomes" id="UP000038830">
    <property type="component" value="Unassembled WGS sequence"/>
</dbReference>
<dbReference type="InterPro" id="IPR056169">
    <property type="entry name" value="HB_ELP1"/>
</dbReference>
<comment type="function">
    <text evidence="6">Component of the elongator complex which is required for multiple tRNA modifications, including mcm5U (5-methoxycarbonylmethyl uridine), mcm5s2U (5-methoxycarbonylmethyl-2-thiouridine), and ncm5U (5-carbamoylmethyl uridine). The elongator complex catalyzes formation of carboxymethyluridine in the wobble base at position 34 in tRNAs.</text>
</comment>
<comment type="subcellular location">
    <subcellularLocation>
        <location evidence="6">Cytoplasm</location>
    </subcellularLocation>
    <subcellularLocation>
        <location evidence="6">Nucleus</location>
    </subcellularLocation>
</comment>
<dbReference type="SUPFAM" id="SSF69322">
    <property type="entry name" value="Tricorn protease domain 2"/>
    <property type="match status" value="1"/>
</dbReference>
<evidence type="ECO:0000259" key="8">
    <source>
        <dbReference type="Pfam" id="PF04762"/>
    </source>
</evidence>
<dbReference type="EMBL" id="CDQK01000004">
    <property type="protein sequence ID" value="CEP23438.1"/>
    <property type="molecule type" value="Genomic_DNA"/>
</dbReference>
<feature type="domain" description="ELP1 alpha-solenoid" evidence="11">
    <location>
        <begin position="717"/>
        <end position="935"/>
    </location>
</feature>
<evidence type="ECO:0000256" key="7">
    <source>
        <dbReference type="SAM" id="MobiDB-lite"/>
    </source>
</evidence>
<keyword evidence="6" id="KW-0539">Nucleus</keyword>
<name>A0A0H5C625_CYBJN</name>
<dbReference type="GO" id="GO:0002926">
    <property type="term" value="P:tRNA wobble base 5-methoxycarbonylmethyl-2-thiouridinylation"/>
    <property type="evidence" value="ECO:0007669"/>
    <property type="project" value="TreeGrafter"/>
</dbReference>
<gene>
    <name evidence="13" type="ORF">BN1211_4020</name>
</gene>
<evidence type="ECO:0000259" key="10">
    <source>
        <dbReference type="Pfam" id="PF23878"/>
    </source>
</evidence>
<comment type="similarity">
    <text evidence="2 6">Belongs to the ELP1/IKA1 family.</text>
</comment>
<dbReference type="InterPro" id="IPR006849">
    <property type="entry name" value="Elp1"/>
</dbReference>
<evidence type="ECO:0000259" key="12">
    <source>
        <dbReference type="Pfam" id="PF23936"/>
    </source>
</evidence>
<dbReference type="InterPro" id="IPR056166">
    <property type="entry name" value="TPR_ELP1"/>
</dbReference>
<dbReference type="Pfam" id="PF23878">
    <property type="entry name" value="TPR_ELP1"/>
    <property type="match status" value="1"/>
</dbReference>
<dbReference type="GO" id="GO:0005634">
    <property type="term" value="C:nucleus"/>
    <property type="evidence" value="ECO:0007669"/>
    <property type="project" value="UniProtKB-SubCell"/>
</dbReference>